<dbReference type="EMBL" id="SJPX01000003">
    <property type="protein sequence ID" value="TWU51288.1"/>
    <property type="molecule type" value="Genomic_DNA"/>
</dbReference>
<accession>A0A5C6EQT4</accession>
<sequence length="73" mass="7694">MIGHVVNQGTADIRAEIPNGIPGVVIVAVTMPPSLSLDLQTTNGAVGVEDIRGDVLAQTGRLHRKSCCKHDFC</sequence>
<comment type="caution">
    <text evidence="1">The sequence shown here is derived from an EMBL/GenBank/DDBJ whole genome shotgun (WGS) entry which is preliminary data.</text>
</comment>
<dbReference type="Proteomes" id="UP000317977">
    <property type="component" value="Unassembled WGS sequence"/>
</dbReference>
<evidence type="ECO:0000313" key="2">
    <source>
        <dbReference type="Proteomes" id="UP000317977"/>
    </source>
</evidence>
<gene>
    <name evidence="1" type="ORF">Poly59_28800</name>
</gene>
<proteinExistence type="predicted"/>
<protein>
    <submittedName>
        <fullName evidence="1">Uncharacterized protein</fullName>
    </submittedName>
</protein>
<organism evidence="1 2">
    <name type="scientific">Rubripirellula reticaptiva</name>
    <dbReference type="NCBI Taxonomy" id="2528013"/>
    <lineage>
        <taxon>Bacteria</taxon>
        <taxon>Pseudomonadati</taxon>
        <taxon>Planctomycetota</taxon>
        <taxon>Planctomycetia</taxon>
        <taxon>Pirellulales</taxon>
        <taxon>Pirellulaceae</taxon>
        <taxon>Rubripirellula</taxon>
    </lineage>
</organism>
<keyword evidence="2" id="KW-1185">Reference proteome</keyword>
<name>A0A5C6EQT4_9BACT</name>
<evidence type="ECO:0000313" key="1">
    <source>
        <dbReference type="EMBL" id="TWU51288.1"/>
    </source>
</evidence>
<reference evidence="1 2" key="1">
    <citation type="submission" date="2019-02" db="EMBL/GenBank/DDBJ databases">
        <title>Deep-cultivation of Planctomycetes and their phenomic and genomic characterization uncovers novel biology.</title>
        <authorList>
            <person name="Wiegand S."/>
            <person name="Jogler M."/>
            <person name="Boedeker C."/>
            <person name="Pinto D."/>
            <person name="Vollmers J."/>
            <person name="Rivas-Marin E."/>
            <person name="Kohn T."/>
            <person name="Peeters S.H."/>
            <person name="Heuer A."/>
            <person name="Rast P."/>
            <person name="Oberbeckmann S."/>
            <person name="Bunk B."/>
            <person name="Jeske O."/>
            <person name="Meyerdierks A."/>
            <person name="Storesund J.E."/>
            <person name="Kallscheuer N."/>
            <person name="Luecker S."/>
            <person name="Lage O.M."/>
            <person name="Pohl T."/>
            <person name="Merkel B.J."/>
            <person name="Hornburger P."/>
            <person name="Mueller R.-W."/>
            <person name="Bruemmer F."/>
            <person name="Labrenz M."/>
            <person name="Spormann A.M."/>
            <person name="Op Den Camp H."/>
            <person name="Overmann J."/>
            <person name="Amann R."/>
            <person name="Jetten M.S.M."/>
            <person name="Mascher T."/>
            <person name="Medema M.H."/>
            <person name="Devos D.P."/>
            <person name="Kaster A.-K."/>
            <person name="Ovreas L."/>
            <person name="Rohde M."/>
            <person name="Galperin M.Y."/>
            <person name="Jogler C."/>
        </authorList>
    </citation>
    <scope>NUCLEOTIDE SEQUENCE [LARGE SCALE GENOMIC DNA]</scope>
    <source>
        <strain evidence="1 2">Poly59</strain>
    </source>
</reference>
<dbReference type="AlphaFoldDB" id="A0A5C6EQT4"/>